<proteinExistence type="predicted"/>
<dbReference type="SMART" id="SM00929">
    <property type="entry name" value="NADH-G_4Fe-4S_3"/>
    <property type="match status" value="1"/>
</dbReference>
<dbReference type="InterPro" id="IPR036010">
    <property type="entry name" value="2Fe-2S_ferredoxin-like_sf"/>
</dbReference>
<dbReference type="InterPro" id="IPR009016">
    <property type="entry name" value="Fe_hydrogenase"/>
</dbReference>
<dbReference type="GO" id="GO:0042773">
    <property type="term" value="P:ATP synthesis coupled electron transport"/>
    <property type="evidence" value="ECO:0007669"/>
    <property type="project" value="InterPro"/>
</dbReference>
<dbReference type="InterPro" id="IPR003149">
    <property type="entry name" value="Fe_hydrogenase_ssu"/>
</dbReference>
<dbReference type="GO" id="GO:0016020">
    <property type="term" value="C:membrane"/>
    <property type="evidence" value="ECO:0007669"/>
    <property type="project" value="InterPro"/>
</dbReference>
<dbReference type="InterPro" id="IPR013352">
    <property type="entry name" value="Fe_hydrogenase_subset"/>
</dbReference>
<dbReference type="InterPro" id="IPR000283">
    <property type="entry name" value="NADH_UbQ_OxRdtase_75kDa_su_CS"/>
</dbReference>
<dbReference type="RefSeq" id="WP_212820476.1">
    <property type="nucleotide sequence ID" value="NZ_AP023415.1"/>
</dbReference>
<dbReference type="Gene3D" id="4.10.260.20">
    <property type="entry name" value="Iron hydrogenase, small subunit"/>
    <property type="match status" value="1"/>
</dbReference>
<dbReference type="AlphaFoldDB" id="A0A810PTT0"/>
<dbReference type="InterPro" id="IPR004108">
    <property type="entry name" value="Fe_hydrogenase_lsu_C"/>
</dbReference>
<dbReference type="CDD" id="cd00207">
    <property type="entry name" value="fer2"/>
    <property type="match status" value="1"/>
</dbReference>
<keyword evidence="5" id="KW-0408">Iron</keyword>
<dbReference type="PROSITE" id="PS00641">
    <property type="entry name" value="COMPLEX1_75K_1"/>
    <property type="match status" value="1"/>
</dbReference>
<feature type="domain" description="2Fe-2S ferredoxin-type" evidence="7">
    <location>
        <begin position="1"/>
        <end position="78"/>
    </location>
</feature>
<dbReference type="FunFam" id="3.10.20.740:FF:000003">
    <property type="entry name" value="Formate dehydrogenase subunit alpha"/>
    <property type="match status" value="1"/>
</dbReference>
<keyword evidence="6" id="KW-0411">Iron-sulfur</keyword>
<accession>A0A810PTT0</accession>
<evidence type="ECO:0000313" key="11">
    <source>
        <dbReference type="Proteomes" id="UP000681343"/>
    </source>
</evidence>
<dbReference type="InterPro" id="IPR036991">
    <property type="entry name" value="Fe_hydrogenase_ssu_sf"/>
</dbReference>
<dbReference type="EMBL" id="AP023415">
    <property type="protein sequence ID" value="BCK79194.1"/>
    <property type="molecule type" value="Genomic_DNA"/>
</dbReference>
<dbReference type="InterPro" id="IPR017900">
    <property type="entry name" value="4Fe4S_Fe_S_CS"/>
</dbReference>
<evidence type="ECO:0000259" key="7">
    <source>
        <dbReference type="PROSITE" id="PS51085"/>
    </source>
</evidence>
<dbReference type="PROSITE" id="PS51379">
    <property type="entry name" value="4FE4S_FER_2"/>
    <property type="match status" value="2"/>
</dbReference>
<dbReference type="KEGG" id="vfa:MM35RIKEN_13860"/>
<organism evidence="10 11">
    <name type="scientific">Vescimonas fastidiosa</name>
    <dbReference type="NCBI Taxonomy" id="2714353"/>
    <lineage>
        <taxon>Bacteria</taxon>
        <taxon>Bacillati</taxon>
        <taxon>Bacillota</taxon>
        <taxon>Clostridia</taxon>
        <taxon>Eubacteriales</taxon>
        <taxon>Oscillospiraceae</taxon>
        <taxon>Vescimonas</taxon>
    </lineage>
</organism>
<evidence type="ECO:0000259" key="8">
    <source>
        <dbReference type="PROSITE" id="PS51379"/>
    </source>
</evidence>
<dbReference type="InterPro" id="IPR001041">
    <property type="entry name" value="2Fe-2S_ferredoxin-type"/>
</dbReference>
<dbReference type="InterPro" id="IPR017896">
    <property type="entry name" value="4Fe4S_Fe-S-bd"/>
</dbReference>
<protein>
    <submittedName>
        <fullName evidence="10">Hydrogenase</fullName>
    </submittedName>
</protein>
<name>A0A810PTT0_9FIRM</name>
<dbReference type="SMART" id="SM00902">
    <property type="entry name" value="Fe_hyd_SSU"/>
    <property type="match status" value="1"/>
</dbReference>
<dbReference type="Pfam" id="PF10588">
    <property type="entry name" value="NADH-G_4Fe-4S_3"/>
    <property type="match status" value="1"/>
</dbReference>
<dbReference type="SUPFAM" id="SSF53920">
    <property type="entry name" value="Fe-only hydrogenase"/>
    <property type="match status" value="1"/>
</dbReference>
<keyword evidence="4" id="KW-0677">Repeat</keyword>
<dbReference type="PANTHER" id="PTHR11615">
    <property type="entry name" value="NITRATE, FORMATE, IRON DEHYDROGENASE"/>
    <property type="match status" value="1"/>
</dbReference>
<dbReference type="InterPro" id="IPR050340">
    <property type="entry name" value="Cytosolic_Fe-S_CAF"/>
</dbReference>
<dbReference type="Gene3D" id="3.40.50.1780">
    <property type="match status" value="1"/>
</dbReference>
<gene>
    <name evidence="10" type="ORF">MM35RIKEN_13860</name>
</gene>
<dbReference type="Gene3D" id="3.10.20.740">
    <property type="match status" value="1"/>
</dbReference>
<evidence type="ECO:0000256" key="4">
    <source>
        <dbReference type="ARBA" id="ARBA00022737"/>
    </source>
</evidence>
<evidence type="ECO:0000256" key="2">
    <source>
        <dbReference type="ARBA" id="ARBA00022485"/>
    </source>
</evidence>
<dbReference type="Pfam" id="PF02256">
    <property type="entry name" value="Fe_hyd_SSU"/>
    <property type="match status" value="1"/>
</dbReference>
<feature type="domain" description="4Fe-4S His(Cys)3-ligated-type" evidence="9">
    <location>
        <begin position="78"/>
        <end position="117"/>
    </location>
</feature>
<evidence type="ECO:0000256" key="5">
    <source>
        <dbReference type="ARBA" id="ARBA00023004"/>
    </source>
</evidence>
<feature type="domain" description="4Fe-4S ferredoxin-type" evidence="8">
    <location>
        <begin position="135"/>
        <end position="166"/>
    </location>
</feature>
<dbReference type="Proteomes" id="UP000681343">
    <property type="component" value="Chromosome"/>
</dbReference>
<reference evidence="10" key="1">
    <citation type="submission" date="2020-09" db="EMBL/GenBank/DDBJ databases">
        <title>New species isolated from human feces.</title>
        <authorList>
            <person name="Kitahara M."/>
            <person name="Shigeno Y."/>
            <person name="Shime M."/>
            <person name="Matsumoto Y."/>
            <person name="Nakamura S."/>
            <person name="Motooka D."/>
            <person name="Fukuoka S."/>
            <person name="Nishikawa H."/>
            <person name="Benno Y."/>
        </authorList>
    </citation>
    <scope>NUCLEOTIDE SEQUENCE</scope>
    <source>
        <strain evidence="10">MM35</strain>
    </source>
</reference>
<keyword evidence="3" id="KW-0479">Metal-binding</keyword>
<dbReference type="GO" id="GO:0008137">
    <property type="term" value="F:NADH dehydrogenase (ubiquinone) activity"/>
    <property type="evidence" value="ECO:0007669"/>
    <property type="project" value="InterPro"/>
</dbReference>
<evidence type="ECO:0000256" key="3">
    <source>
        <dbReference type="ARBA" id="ARBA00022723"/>
    </source>
</evidence>
<dbReference type="InterPro" id="IPR019574">
    <property type="entry name" value="NADH_UbQ_OxRdtase_Gsu_4Fe4S-bd"/>
</dbReference>
<dbReference type="GO" id="GO:0005506">
    <property type="term" value="F:iron ion binding"/>
    <property type="evidence" value="ECO:0007669"/>
    <property type="project" value="InterPro"/>
</dbReference>
<sequence>MVNLTIDKKPVSVPEGTTILEAARSVNIAIPTLCYLKGINEIAACRLCMVEIEGFPRLIPSCDNVVAEGMVIHTNSPRAREARRVNLRLLLSQHDIRCTKCTRSGNCKLQTLTNDYNLLGEHYIKDLKQTQDDFSNPVVRIENRCVRCMRCVQVCDKVQSMNIWDLMGTGSRTTIGVANVRSLGDSDCTFCGQCVTHCPVGALQERDDTGKVFDALADPKKITVVQIAPAVRAAWAEYYHLDPKFATAQRMVTALKQIGFDYVFDTDFAADLTIMEEGSEFIHRFTHRDRYTWPMFTSCCPGWVRFVKSQFPRFVGNLSTAKSPQQMFGAVAKSYFAEKIGVDPHDIFVVSVMPCIAKKSECAQPTMTDACGDADVDVVLTTREMVRMFRGEQILPATLTETPFDSPLGTGTGAAVIFGSTGGVMDAALRTAYHMITGSNPDPDAFSAVRGMDGWKEARFTIPGAGTVRIAVVSGLANTRHLMRALEKGEVSYDFVEVMACPGGCAGGGGQPIHDNMELAESRGNVLWALDKAEPVRFSHENPDVAALYRDYLGSPMSPRAHHLLHTDHNGWKMPSEK</sequence>
<comment type="cofactor">
    <cofactor evidence="1">
        <name>[4Fe-4S] cluster</name>
        <dbReference type="ChEBI" id="CHEBI:49883"/>
    </cofactor>
</comment>
<dbReference type="SUPFAM" id="SSF54292">
    <property type="entry name" value="2Fe-2S ferredoxin-like"/>
    <property type="match status" value="1"/>
</dbReference>
<evidence type="ECO:0000259" key="9">
    <source>
        <dbReference type="PROSITE" id="PS51839"/>
    </source>
</evidence>
<keyword evidence="11" id="KW-1185">Reference proteome</keyword>
<dbReference type="FunFam" id="3.30.70.20:FF:000035">
    <property type="entry name" value="Iron hydrogenase 1"/>
    <property type="match status" value="1"/>
</dbReference>
<dbReference type="Pfam" id="PF02906">
    <property type="entry name" value="Fe_hyd_lg_C"/>
    <property type="match status" value="1"/>
</dbReference>
<dbReference type="Pfam" id="PF13510">
    <property type="entry name" value="Fer2_4"/>
    <property type="match status" value="1"/>
</dbReference>
<dbReference type="Pfam" id="PF12838">
    <property type="entry name" value="Fer4_7"/>
    <property type="match status" value="1"/>
</dbReference>
<dbReference type="GO" id="GO:0051539">
    <property type="term" value="F:4 iron, 4 sulfur cluster binding"/>
    <property type="evidence" value="ECO:0007669"/>
    <property type="project" value="UniProtKB-KW"/>
</dbReference>
<evidence type="ECO:0000256" key="1">
    <source>
        <dbReference type="ARBA" id="ARBA00001966"/>
    </source>
</evidence>
<dbReference type="NCBIfam" id="TIGR02512">
    <property type="entry name" value="FeFe_hydrog_A"/>
    <property type="match status" value="1"/>
</dbReference>
<dbReference type="Gene3D" id="3.30.70.20">
    <property type="match status" value="1"/>
</dbReference>
<dbReference type="SUPFAM" id="SSF54862">
    <property type="entry name" value="4Fe-4S ferredoxins"/>
    <property type="match status" value="1"/>
</dbReference>
<dbReference type="PROSITE" id="PS51839">
    <property type="entry name" value="4FE4S_HC3"/>
    <property type="match status" value="1"/>
</dbReference>
<dbReference type="GO" id="GO:0008901">
    <property type="term" value="F:ferredoxin hydrogenase activity"/>
    <property type="evidence" value="ECO:0007669"/>
    <property type="project" value="InterPro"/>
</dbReference>
<dbReference type="Gene3D" id="3.40.950.10">
    <property type="entry name" value="Fe-only Hydrogenase (Larger Subunit), Chain L, domain 3"/>
    <property type="match status" value="1"/>
</dbReference>
<dbReference type="PROSITE" id="PS00198">
    <property type="entry name" value="4FE4S_FER_1"/>
    <property type="match status" value="1"/>
</dbReference>
<keyword evidence="2" id="KW-0004">4Fe-4S</keyword>
<evidence type="ECO:0000313" key="10">
    <source>
        <dbReference type="EMBL" id="BCK79194.1"/>
    </source>
</evidence>
<feature type="domain" description="4Fe-4S ferredoxin-type" evidence="8">
    <location>
        <begin position="179"/>
        <end position="208"/>
    </location>
</feature>
<dbReference type="PROSITE" id="PS51085">
    <property type="entry name" value="2FE2S_FER_2"/>
    <property type="match status" value="1"/>
</dbReference>
<evidence type="ECO:0000256" key="6">
    <source>
        <dbReference type="ARBA" id="ARBA00023014"/>
    </source>
</evidence>